<dbReference type="Gene3D" id="2.170.16.10">
    <property type="entry name" value="Hedgehog/Intein (Hint) domain"/>
    <property type="match status" value="1"/>
</dbReference>
<dbReference type="InterPro" id="IPR036844">
    <property type="entry name" value="Hint_dom_sf"/>
</dbReference>
<reference evidence="2" key="1">
    <citation type="submission" date="2021-08" db="EMBL/GenBank/DDBJ databases">
        <authorList>
            <person name="Nwanade C."/>
            <person name="Wang M."/>
            <person name="Masoudi A."/>
            <person name="Yu Z."/>
            <person name="Liu J."/>
        </authorList>
    </citation>
    <scope>NUCLEOTIDE SEQUENCE</scope>
    <source>
        <strain evidence="2">S056</strain>
    </source>
</reference>
<dbReference type="Proteomes" id="UP001057991">
    <property type="component" value="Chromosome"/>
</dbReference>
<evidence type="ECO:0000259" key="1">
    <source>
        <dbReference type="SMART" id="SM00306"/>
    </source>
</evidence>
<protein>
    <submittedName>
        <fullName evidence="2">Hint domain-containing protein</fullName>
    </submittedName>
</protein>
<sequence length="353" mass="38827">MKTGYRGTFVISWAQTEIDGLANAAKSVLGMGAIWRWTGAPLRVDGPQDVLRLTEASGEADLRRRAAKMVHKLVGAALVPGLSIEAAPVEDPLLNMGFKVTDGHRSFTITLIEIGPGKTPLLMFVDDVPPADTDLWVVEARLEPSTVNRLTDQPTGVICFTPGTRIRTPEGEVPVEDLREGDQIQTRDNGAQTLLWIGQRRISGARLFAMPELRPIRVRAGALSSGQPDEDLLVSPQHQLLLRGDRARDLFNSDEVLVRAQDLVDERRVIVDGSVREVTYYHLLLERHQVVWANGVAAESFHPAGTALETVEDAQRARLFEMFPALDLNPMSYGDYARRTLTKAEAAILQGVA</sequence>
<dbReference type="Pfam" id="PF13403">
    <property type="entry name" value="Hint_2"/>
    <property type="match status" value="1"/>
</dbReference>
<dbReference type="SUPFAM" id="SSF51294">
    <property type="entry name" value="Hedgehog/intein (Hint) domain"/>
    <property type="match status" value="1"/>
</dbReference>
<name>A0A9Q9HE71_9RHOB</name>
<dbReference type="GO" id="GO:0016539">
    <property type="term" value="P:intein-mediated protein splicing"/>
    <property type="evidence" value="ECO:0007669"/>
    <property type="project" value="InterPro"/>
</dbReference>
<dbReference type="RefSeq" id="WP_259806878.1">
    <property type="nucleotide sequence ID" value="NZ_CP080774.1"/>
</dbReference>
<accession>A0A9Q9HE71</accession>
<dbReference type="InterPro" id="IPR006141">
    <property type="entry name" value="Intein_N"/>
</dbReference>
<dbReference type="AlphaFoldDB" id="A0A9Q9HE71"/>
<evidence type="ECO:0000313" key="3">
    <source>
        <dbReference type="Proteomes" id="UP001057991"/>
    </source>
</evidence>
<dbReference type="SMART" id="SM00306">
    <property type="entry name" value="HintN"/>
    <property type="match status" value="1"/>
</dbReference>
<dbReference type="PROSITE" id="PS50817">
    <property type="entry name" value="INTEIN_N_TER"/>
    <property type="match status" value="1"/>
</dbReference>
<gene>
    <name evidence="2" type="ORF">K3X48_10415</name>
</gene>
<dbReference type="EMBL" id="CP080776">
    <property type="protein sequence ID" value="UWP96957.1"/>
    <property type="molecule type" value="Genomic_DNA"/>
</dbReference>
<organism evidence="2 3">
    <name type="scientific">Aliiroseovarius crassostreae</name>
    <dbReference type="NCBI Taxonomy" id="154981"/>
    <lineage>
        <taxon>Bacteria</taxon>
        <taxon>Pseudomonadati</taxon>
        <taxon>Pseudomonadota</taxon>
        <taxon>Alphaproteobacteria</taxon>
        <taxon>Rhodobacterales</taxon>
        <taxon>Paracoccaceae</taxon>
        <taxon>Aliiroseovarius</taxon>
    </lineage>
</organism>
<dbReference type="InterPro" id="IPR028992">
    <property type="entry name" value="Hedgehog/Intein_dom"/>
</dbReference>
<evidence type="ECO:0000313" key="2">
    <source>
        <dbReference type="EMBL" id="UWP96957.1"/>
    </source>
</evidence>
<dbReference type="InterPro" id="IPR003587">
    <property type="entry name" value="Hint_dom_N"/>
</dbReference>
<feature type="domain" description="Hint" evidence="1">
    <location>
        <begin position="157"/>
        <end position="260"/>
    </location>
</feature>
<proteinExistence type="predicted"/>